<feature type="transmembrane region" description="Helical" evidence="2">
    <location>
        <begin position="12"/>
        <end position="35"/>
    </location>
</feature>
<proteinExistence type="predicted"/>
<organism evidence="3 4">
    <name type="scientific">Nonomuraea guangzhouensis</name>
    <dbReference type="NCBI Taxonomy" id="1291555"/>
    <lineage>
        <taxon>Bacteria</taxon>
        <taxon>Bacillati</taxon>
        <taxon>Actinomycetota</taxon>
        <taxon>Actinomycetes</taxon>
        <taxon>Streptosporangiales</taxon>
        <taxon>Streptosporangiaceae</taxon>
        <taxon>Nonomuraea</taxon>
    </lineage>
</organism>
<keyword evidence="2" id="KW-0472">Membrane</keyword>
<feature type="region of interest" description="Disordered" evidence="1">
    <location>
        <begin position="48"/>
        <end position="70"/>
    </location>
</feature>
<keyword evidence="2" id="KW-1133">Transmembrane helix</keyword>
<accession>A0ABW4GLN0</accession>
<evidence type="ECO:0000313" key="3">
    <source>
        <dbReference type="EMBL" id="MFD1543475.1"/>
    </source>
</evidence>
<protein>
    <recommendedName>
        <fullName evidence="5">Secreted protein</fullName>
    </recommendedName>
</protein>
<gene>
    <name evidence="3" type="ORF">ACFSJ0_40975</name>
</gene>
<evidence type="ECO:0008006" key="5">
    <source>
        <dbReference type="Google" id="ProtNLM"/>
    </source>
</evidence>
<dbReference type="Proteomes" id="UP001597097">
    <property type="component" value="Unassembled WGS sequence"/>
</dbReference>
<comment type="caution">
    <text evidence="3">The sequence shown here is derived from an EMBL/GenBank/DDBJ whole genome shotgun (WGS) entry which is preliminary data.</text>
</comment>
<sequence length="84" mass="9017">MILPAVVDVAPVLVPVTALCWVLLMVGAMITHGCVGPLRPLVLHRMTGMSSTSPSATPRPAAGTEDGRRRWLSLAERTRRRGCV</sequence>
<evidence type="ECO:0000313" key="4">
    <source>
        <dbReference type="Proteomes" id="UP001597097"/>
    </source>
</evidence>
<feature type="compositionally biased region" description="Low complexity" evidence="1">
    <location>
        <begin position="50"/>
        <end position="64"/>
    </location>
</feature>
<keyword evidence="4" id="KW-1185">Reference proteome</keyword>
<evidence type="ECO:0000256" key="2">
    <source>
        <dbReference type="SAM" id="Phobius"/>
    </source>
</evidence>
<name>A0ABW4GLN0_9ACTN</name>
<evidence type="ECO:0000256" key="1">
    <source>
        <dbReference type="SAM" id="MobiDB-lite"/>
    </source>
</evidence>
<keyword evidence="2" id="KW-0812">Transmembrane</keyword>
<dbReference type="EMBL" id="JBHUCM010000038">
    <property type="protein sequence ID" value="MFD1543475.1"/>
    <property type="molecule type" value="Genomic_DNA"/>
</dbReference>
<dbReference type="RefSeq" id="WP_246651157.1">
    <property type="nucleotide sequence ID" value="NZ_JAHKRM010000007.1"/>
</dbReference>
<reference evidence="4" key="1">
    <citation type="journal article" date="2019" name="Int. J. Syst. Evol. Microbiol.">
        <title>The Global Catalogue of Microorganisms (GCM) 10K type strain sequencing project: providing services to taxonomists for standard genome sequencing and annotation.</title>
        <authorList>
            <consortium name="The Broad Institute Genomics Platform"/>
            <consortium name="The Broad Institute Genome Sequencing Center for Infectious Disease"/>
            <person name="Wu L."/>
            <person name="Ma J."/>
        </authorList>
    </citation>
    <scope>NUCLEOTIDE SEQUENCE [LARGE SCALE GENOMIC DNA]</scope>
    <source>
        <strain evidence="4">CGMCC 1.15399</strain>
    </source>
</reference>